<dbReference type="SUPFAM" id="SSF57184">
    <property type="entry name" value="Growth factor receptor domain"/>
    <property type="match status" value="1"/>
</dbReference>
<dbReference type="CDD" id="cd00185">
    <property type="entry name" value="TNFRSF"/>
    <property type="match status" value="1"/>
</dbReference>
<dbReference type="EMBL" id="MPUH01000171">
    <property type="protein sequence ID" value="OMJ87655.1"/>
    <property type="molecule type" value="Genomic_DNA"/>
</dbReference>
<dbReference type="InterPro" id="IPR011641">
    <property type="entry name" value="Tyr-kin_ephrin_A/B_rcpt-like"/>
</dbReference>
<feature type="transmembrane region" description="Helical" evidence="3">
    <location>
        <begin position="812"/>
        <end position="830"/>
    </location>
</feature>
<evidence type="ECO:0000313" key="6">
    <source>
        <dbReference type="Proteomes" id="UP000187209"/>
    </source>
</evidence>
<accession>A0A1R2CFB3</accession>
<proteinExistence type="predicted"/>
<comment type="caution">
    <text evidence="5">The sequence shown here is derived from an EMBL/GenBank/DDBJ whole genome shotgun (WGS) entry which is preliminary data.</text>
</comment>
<dbReference type="InterPro" id="IPR011043">
    <property type="entry name" value="Gal_Oxase/kelch_b-propeller"/>
</dbReference>
<dbReference type="SUPFAM" id="SSF117281">
    <property type="entry name" value="Kelch motif"/>
    <property type="match status" value="1"/>
</dbReference>
<evidence type="ECO:0000313" key="5">
    <source>
        <dbReference type="EMBL" id="OMJ87655.1"/>
    </source>
</evidence>
<evidence type="ECO:0000259" key="4">
    <source>
        <dbReference type="Pfam" id="PF07699"/>
    </source>
</evidence>
<reference evidence="5 6" key="1">
    <citation type="submission" date="2016-11" db="EMBL/GenBank/DDBJ databases">
        <title>The macronuclear genome of Stentor coeruleus: a giant cell with tiny introns.</title>
        <authorList>
            <person name="Slabodnick M."/>
            <person name="Ruby J.G."/>
            <person name="Reiff S.B."/>
            <person name="Swart E.C."/>
            <person name="Gosai S."/>
            <person name="Prabakaran S."/>
            <person name="Witkowska E."/>
            <person name="Larue G.E."/>
            <person name="Fisher S."/>
            <person name="Freeman R.M."/>
            <person name="Gunawardena J."/>
            <person name="Chu W."/>
            <person name="Stover N.A."/>
            <person name="Gregory B.D."/>
            <person name="Nowacki M."/>
            <person name="Derisi J."/>
            <person name="Roy S.W."/>
            <person name="Marshall W.F."/>
            <person name="Sood P."/>
        </authorList>
    </citation>
    <scope>NUCLEOTIDE SEQUENCE [LARGE SCALE GENOMIC DNA]</scope>
    <source>
        <strain evidence="5">WM001</strain>
    </source>
</reference>
<dbReference type="PANTHER" id="PTHR46093:SF18">
    <property type="entry name" value="FIBRONECTIN TYPE-III DOMAIN-CONTAINING PROTEIN"/>
    <property type="match status" value="1"/>
</dbReference>
<protein>
    <recommendedName>
        <fullName evidence="4">Tyrosine-protein kinase ephrin type A/B receptor-like domain-containing protein</fullName>
    </recommendedName>
</protein>
<dbReference type="Pfam" id="PF07699">
    <property type="entry name" value="Ephrin_rec_like"/>
    <property type="match status" value="1"/>
</dbReference>
<feature type="transmembrane region" description="Helical" evidence="3">
    <location>
        <begin position="757"/>
        <end position="777"/>
    </location>
</feature>
<dbReference type="Proteomes" id="UP000187209">
    <property type="component" value="Unassembled WGS sequence"/>
</dbReference>
<keyword evidence="2" id="KW-0677">Repeat</keyword>
<dbReference type="OrthoDB" id="288452at2759"/>
<sequence>MLIFPCLLAHAFIISKIPPEGPSLSPIVKSKATFLPNTKEILIFGGQDTSTLQYINTLYTFNIESLVWGEIIPQSYENPPGLVYGEIFLVSESKILLLFGEMENSISSDIYSFDLITKRWIIENLSGDKISGRVNFAYADFYYKGIRYLAITGGLTSNGFDNSFYLIDIATLTVRQIENKGDIPSKGQGLSLVYYEEKLYLYGYQKLSDDSGSQGDNMHVFDLSSETWNKIMFSMPYPEIRSLHLACVYQDSMFILLGGNPKTLAAFNDTWVYNFTTSSWVYKGVISSNVLFASVYIDSKIYILFGRKDFIGQNSVDLIDLSKSKIYTKNIVPNRSFPSKRRNHCSIKFADNIYIFGGISDNGEYLNDIWRFYNVTEKWEYVITTGTLPKGRELFGCGSVSGTGIIIYGGKSSSGILNDFFYFDISSSFWSEIETGSINPGERSGLCLTNNFYITFFIGGSRYNEELKDIWIYDYIVSEFMVVGELPKGIINPKCWSETNGIEFSIFIFSGNDINFIPNQSIYKLKIFKDKGIYTGIIEEISLEGQLFVSESALVKTKYNFLLISGSLMNNYLKPFVISYDLDNYQQNTEEFNESLAIFGHSAIHMGDSIYIFGGGFGNDLIKKTNSASNTMYKIQSEKGKTKIGCSVGTVEINDICEPCLQGYYYDDVSNTCLSCPAGTFSNKIAAEGTASCIPCDFGTYSNNKGSKYCYECPSYSLCPIGSSSLIVFSSYPQKKQNQPKAYQGKNDMVSEIVNQFWAYFGLFVLLVTLIVLKVSVLKDKIAKVDLFAANHGQEINVPVVFRNTRLGGIFSIYYIFAVSIAILGSFLTFELDNITEIKGLVPLVTINEQISADFLTIIFIFYTYGSKCEGDFLGSEFLIMQESNIKYSNMTKNYNLDLKNCIINIKYSDIIFSNNAEITIKLNERTARSSYISANITISSSIPSEPSNIFIPIYPTSVKHVFIGTNPSIIPLKVIPSIFYSQDKKWPSKLTGYHIASDDDIIIGETATQNMVNSKALLSIKISFTIENLALVTQRNTNSNWFIFVGGLLGSIFGLFGTFATFLGLCEDFIDKIEKKYEKKKVVKKILNERYCIDSNFFCDKNENFKVDLKLEPKVVPTTFDDAR</sequence>
<dbReference type="AlphaFoldDB" id="A0A1R2CFB3"/>
<keyword evidence="3" id="KW-0472">Membrane</keyword>
<feature type="domain" description="Tyrosine-protein kinase ephrin type A/B receptor-like" evidence="4">
    <location>
        <begin position="687"/>
        <end position="717"/>
    </location>
</feature>
<keyword evidence="3" id="KW-0812">Transmembrane</keyword>
<evidence type="ECO:0000256" key="1">
    <source>
        <dbReference type="ARBA" id="ARBA00022441"/>
    </source>
</evidence>
<name>A0A1R2CFB3_9CILI</name>
<dbReference type="InterPro" id="IPR009030">
    <property type="entry name" value="Growth_fac_rcpt_cys_sf"/>
</dbReference>
<feature type="transmembrane region" description="Helical" evidence="3">
    <location>
        <begin position="1042"/>
        <end position="1067"/>
    </location>
</feature>
<keyword evidence="1" id="KW-0880">Kelch repeat</keyword>
<dbReference type="Pfam" id="PF24681">
    <property type="entry name" value="Kelch_KLHDC2_KLHL20_DRC7"/>
    <property type="match status" value="2"/>
</dbReference>
<organism evidence="5 6">
    <name type="scientific">Stentor coeruleus</name>
    <dbReference type="NCBI Taxonomy" id="5963"/>
    <lineage>
        <taxon>Eukaryota</taxon>
        <taxon>Sar</taxon>
        <taxon>Alveolata</taxon>
        <taxon>Ciliophora</taxon>
        <taxon>Postciliodesmatophora</taxon>
        <taxon>Heterotrichea</taxon>
        <taxon>Heterotrichida</taxon>
        <taxon>Stentoridae</taxon>
        <taxon>Stentor</taxon>
    </lineage>
</organism>
<dbReference type="PANTHER" id="PTHR46093">
    <property type="entry name" value="ACYL-COA-BINDING DOMAIN-CONTAINING PROTEIN 5"/>
    <property type="match status" value="1"/>
</dbReference>
<dbReference type="SUPFAM" id="SSF50965">
    <property type="entry name" value="Galactose oxidase, central domain"/>
    <property type="match status" value="2"/>
</dbReference>
<dbReference type="Gene3D" id="2.120.10.80">
    <property type="entry name" value="Kelch-type beta propeller"/>
    <property type="match status" value="3"/>
</dbReference>
<dbReference type="Gene3D" id="2.10.50.10">
    <property type="entry name" value="Tumor Necrosis Factor Receptor, subunit A, domain 2"/>
    <property type="match status" value="1"/>
</dbReference>
<evidence type="ECO:0000256" key="3">
    <source>
        <dbReference type="SAM" id="Phobius"/>
    </source>
</evidence>
<dbReference type="InterPro" id="IPR015915">
    <property type="entry name" value="Kelch-typ_b-propeller"/>
</dbReference>
<keyword evidence="6" id="KW-1185">Reference proteome</keyword>
<dbReference type="SMART" id="SM01411">
    <property type="entry name" value="Ephrin_rec_like"/>
    <property type="match status" value="1"/>
</dbReference>
<keyword evidence="3" id="KW-1133">Transmembrane helix</keyword>
<evidence type="ECO:0000256" key="2">
    <source>
        <dbReference type="ARBA" id="ARBA00022737"/>
    </source>
</evidence>
<gene>
    <name evidence="5" type="ORF">SteCoe_10581</name>
</gene>